<evidence type="ECO:0000313" key="2">
    <source>
        <dbReference type="Proteomes" id="UP000239735"/>
    </source>
</evidence>
<dbReference type="AlphaFoldDB" id="A0A2N9LIF9"/>
<organism evidence="1 2">
    <name type="scientific">Candidatus Sulfuritelmatomonas gaucii</name>
    <dbReference type="NCBI Taxonomy" id="2043161"/>
    <lineage>
        <taxon>Bacteria</taxon>
        <taxon>Pseudomonadati</taxon>
        <taxon>Acidobacteriota</taxon>
        <taxon>Terriglobia</taxon>
        <taxon>Terriglobales</taxon>
        <taxon>Acidobacteriaceae</taxon>
        <taxon>Candidatus Sulfuritelmatomonas</taxon>
    </lineage>
</organism>
<reference evidence="2" key="1">
    <citation type="submission" date="2018-02" db="EMBL/GenBank/DDBJ databases">
        <authorList>
            <person name="Hausmann B."/>
        </authorList>
    </citation>
    <scope>NUCLEOTIDE SEQUENCE [LARGE SCALE GENOMIC DNA]</scope>
    <source>
        <strain evidence="2">Peat soil MAG SbA5</strain>
    </source>
</reference>
<protein>
    <submittedName>
        <fullName evidence="1">Uncharacterized protein</fullName>
    </submittedName>
</protein>
<dbReference type="EMBL" id="OKRB01000094">
    <property type="protein sequence ID" value="SPE23049.1"/>
    <property type="molecule type" value="Genomic_DNA"/>
</dbReference>
<dbReference type="Proteomes" id="UP000239735">
    <property type="component" value="Unassembled WGS sequence"/>
</dbReference>
<sequence>MAVHERPVFDGMKHPQLLTGSRVRLGAGAPILNPLIHRIRRRRHHVERIEVSVRGRT</sequence>
<accession>A0A2N9LIF9</accession>
<name>A0A2N9LIF9_9BACT</name>
<gene>
    <name evidence="1" type="ORF">SBA5_370041</name>
</gene>
<proteinExistence type="predicted"/>
<evidence type="ECO:0000313" key="1">
    <source>
        <dbReference type="EMBL" id="SPE23049.1"/>
    </source>
</evidence>